<dbReference type="AlphaFoldDB" id="A0A2P2R3X8"/>
<name>A0A2P2R3X8_RHIMU</name>
<sequence>MIETIEIQSQSSWPTN</sequence>
<organism evidence="1">
    <name type="scientific">Rhizophora mucronata</name>
    <name type="common">Asiatic mangrove</name>
    <dbReference type="NCBI Taxonomy" id="61149"/>
    <lineage>
        <taxon>Eukaryota</taxon>
        <taxon>Viridiplantae</taxon>
        <taxon>Streptophyta</taxon>
        <taxon>Embryophyta</taxon>
        <taxon>Tracheophyta</taxon>
        <taxon>Spermatophyta</taxon>
        <taxon>Magnoliopsida</taxon>
        <taxon>eudicotyledons</taxon>
        <taxon>Gunneridae</taxon>
        <taxon>Pentapetalae</taxon>
        <taxon>rosids</taxon>
        <taxon>fabids</taxon>
        <taxon>Malpighiales</taxon>
        <taxon>Rhizophoraceae</taxon>
        <taxon>Rhizophora</taxon>
    </lineage>
</organism>
<dbReference type="EMBL" id="GGEC01093393">
    <property type="protein sequence ID" value="MBX73877.1"/>
    <property type="molecule type" value="Transcribed_RNA"/>
</dbReference>
<reference evidence="1" key="1">
    <citation type="submission" date="2018-02" db="EMBL/GenBank/DDBJ databases">
        <title>Rhizophora mucronata_Transcriptome.</title>
        <authorList>
            <person name="Meera S.P."/>
            <person name="Sreeshan A."/>
            <person name="Augustine A."/>
        </authorList>
    </citation>
    <scope>NUCLEOTIDE SEQUENCE</scope>
    <source>
        <tissue evidence="1">Leaf</tissue>
    </source>
</reference>
<evidence type="ECO:0000313" key="1">
    <source>
        <dbReference type="EMBL" id="MBX73877.1"/>
    </source>
</evidence>
<accession>A0A2P2R3X8</accession>
<proteinExistence type="predicted"/>
<protein>
    <submittedName>
        <fullName evidence="1">Uncharacterized protein</fullName>
    </submittedName>
</protein>